<evidence type="ECO:0000313" key="10">
    <source>
        <dbReference type="Proteomes" id="UP000561459"/>
    </source>
</evidence>
<reference evidence="9 10" key="1">
    <citation type="submission" date="2020-08" db="EMBL/GenBank/DDBJ databases">
        <title>Genomic Encyclopedia of Type Strains, Phase IV (KMG-IV): sequencing the most valuable type-strain genomes for metagenomic binning, comparative biology and taxonomic classification.</title>
        <authorList>
            <person name="Goeker M."/>
        </authorList>
    </citation>
    <scope>NUCLEOTIDE SEQUENCE [LARGE SCALE GENOMIC DNA]</scope>
    <source>
        <strain evidence="9 10">DSM 27568</strain>
    </source>
</reference>
<dbReference type="InterPro" id="IPR000527">
    <property type="entry name" value="Flag_Lring"/>
</dbReference>
<evidence type="ECO:0000256" key="1">
    <source>
        <dbReference type="ARBA" id="ARBA00002591"/>
    </source>
</evidence>
<keyword evidence="4 7" id="KW-0472">Membrane</keyword>
<dbReference type="Pfam" id="PF02107">
    <property type="entry name" value="FlgH"/>
    <property type="match status" value="1"/>
</dbReference>
<dbReference type="PANTHER" id="PTHR34933:SF1">
    <property type="entry name" value="FLAGELLAR L-RING PROTEIN"/>
    <property type="match status" value="1"/>
</dbReference>
<evidence type="ECO:0000256" key="3">
    <source>
        <dbReference type="ARBA" id="ARBA00022729"/>
    </source>
</evidence>
<dbReference type="HAMAP" id="MF_00415">
    <property type="entry name" value="FlgH"/>
    <property type="match status" value="1"/>
</dbReference>
<proteinExistence type="inferred from homology"/>
<comment type="subunit">
    <text evidence="7">The basal body constitutes a major portion of the flagellar organelle and consists of four rings (L,P,S, and M) mounted on a central rod.</text>
</comment>
<dbReference type="GO" id="GO:0071973">
    <property type="term" value="P:bacterial-type flagellum-dependent cell motility"/>
    <property type="evidence" value="ECO:0007669"/>
    <property type="project" value="InterPro"/>
</dbReference>
<sequence length="266" mass="27568">MTNATNHDFASPANTGAPLPWLRDSEKATGPADRPPMPAPLRNLLRAAGAIGVAAAISAALPDPAAARKAPKPSGFEPTLPVAAPLPPANGSIFQPALGYAALYEGNRARRVGDPLTIRLVESTTASKAVNSKSNKGGGASITPPTAGPLSFLNPNALNASSSSTFNGQGNAGQTSNLSTTVAVTIAEVRENGTALVRGEKQMLLSQGDEWVRFSGIVRLADIDIDNVILSTRIADAKMEYSGKGALQRASKQGWLGRFFNVISPF</sequence>
<keyword evidence="9" id="KW-0969">Cilium</keyword>
<keyword evidence="9" id="KW-0966">Cell projection</keyword>
<dbReference type="GO" id="GO:0009427">
    <property type="term" value="C:bacterial-type flagellum basal body, distal rod, L ring"/>
    <property type="evidence" value="ECO:0007669"/>
    <property type="project" value="InterPro"/>
</dbReference>
<dbReference type="PRINTS" id="PR01008">
    <property type="entry name" value="FLGLRINGFLGH"/>
</dbReference>
<dbReference type="PANTHER" id="PTHR34933">
    <property type="entry name" value="FLAGELLAR L-RING PROTEIN"/>
    <property type="match status" value="1"/>
</dbReference>
<comment type="caution">
    <text evidence="9">The sequence shown here is derived from an EMBL/GenBank/DDBJ whole genome shotgun (WGS) entry which is preliminary data.</text>
</comment>
<dbReference type="Proteomes" id="UP000561459">
    <property type="component" value="Unassembled WGS sequence"/>
</dbReference>
<keyword evidence="6 7" id="KW-0998">Cell outer membrane</keyword>
<keyword evidence="10" id="KW-1185">Reference proteome</keyword>
<organism evidence="9 10">
    <name type="scientific">Novosphingobium fluoreni</name>
    <dbReference type="NCBI Taxonomy" id="1391222"/>
    <lineage>
        <taxon>Bacteria</taxon>
        <taxon>Pseudomonadati</taxon>
        <taxon>Pseudomonadota</taxon>
        <taxon>Alphaproteobacteria</taxon>
        <taxon>Sphingomonadales</taxon>
        <taxon>Sphingomonadaceae</taxon>
        <taxon>Novosphingobium</taxon>
    </lineage>
</organism>
<dbReference type="GO" id="GO:0003774">
    <property type="term" value="F:cytoskeletal motor activity"/>
    <property type="evidence" value="ECO:0007669"/>
    <property type="project" value="InterPro"/>
</dbReference>
<evidence type="ECO:0000313" key="9">
    <source>
        <dbReference type="EMBL" id="MBB3939056.1"/>
    </source>
</evidence>
<evidence type="ECO:0000256" key="7">
    <source>
        <dbReference type="HAMAP-Rule" id="MF_00415"/>
    </source>
</evidence>
<comment type="similarity">
    <text evidence="2 7">Belongs to the FlgH family.</text>
</comment>
<dbReference type="AlphaFoldDB" id="A0A7W6C400"/>
<accession>A0A7W6C400</accession>
<comment type="subcellular location">
    <subcellularLocation>
        <location evidence="7">Cell outer membrane</location>
    </subcellularLocation>
    <subcellularLocation>
        <location evidence="7">Bacterial flagellum basal body</location>
    </subcellularLocation>
</comment>
<dbReference type="EMBL" id="JACIDY010000001">
    <property type="protein sequence ID" value="MBB3939056.1"/>
    <property type="molecule type" value="Genomic_DNA"/>
</dbReference>
<feature type="region of interest" description="Disordered" evidence="8">
    <location>
        <begin position="1"/>
        <end position="40"/>
    </location>
</feature>
<comment type="function">
    <text evidence="1 7">Assembles around the rod to form the L-ring and probably protects the motor/basal body from shearing forces during rotation.</text>
</comment>
<evidence type="ECO:0000256" key="6">
    <source>
        <dbReference type="ARBA" id="ARBA00023237"/>
    </source>
</evidence>
<keyword evidence="9" id="KW-0282">Flagellum</keyword>
<keyword evidence="5 7" id="KW-0975">Bacterial flagellum</keyword>
<protein>
    <recommendedName>
        <fullName evidence="7">Flagellar L-ring protein</fullName>
    </recommendedName>
    <alternativeName>
        <fullName evidence="7">Basal body L-ring protein</fullName>
    </alternativeName>
</protein>
<feature type="compositionally biased region" description="Polar residues" evidence="8">
    <location>
        <begin position="1"/>
        <end position="14"/>
    </location>
</feature>
<evidence type="ECO:0000256" key="4">
    <source>
        <dbReference type="ARBA" id="ARBA00023136"/>
    </source>
</evidence>
<evidence type="ECO:0000256" key="8">
    <source>
        <dbReference type="SAM" id="MobiDB-lite"/>
    </source>
</evidence>
<gene>
    <name evidence="7" type="primary">flgH</name>
    <name evidence="9" type="ORF">GGR39_000685</name>
</gene>
<name>A0A7W6C400_9SPHN</name>
<feature type="region of interest" description="Disordered" evidence="8">
    <location>
        <begin position="128"/>
        <end position="148"/>
    </location>
</feature>
<evidence type="ECO:0000256" key="5">
    <source>
        <dbReference type="ARBA" id="ARBA00023143"/>
    </source>
</evidence>
<dbReference type="GO" id="GO:0009279">
    <property type="term" value="C:cell outer membrane"/>
    <property type="evidence" value="ECO:0007669"/>
    <property type="project" value="UniProtKB-SubCell"/>
</dbReference>
<keyword evidence="3" id="KW-0732">Signal</keyword>
<evidence type="ECO:0000256" key="2">
    <source>
        <dbReference type="ARBA" id="ARBA00006929"/>
    </source>
</evidence>